<evidence type="ECO:0000313" key="4">
    <source>
        <dbReference type="EMBL" id="GAA4422611.1"/>
    </source>
</evidence>
<dbReference type="PANTHER" id="PTHR32182:SF25">
    <property type="entry name" value="SLR1056 PROTEIN"/>
    <property type="match status" value="1"/>
</dbReference>
<proteinExistence type="predicted"/>
<dbReference type="EMBL" id="BAABGN010000007">
    <property type="protein sequence ID" value="GAA4422611.1"/>
    <property type="molecule type" value="Genomic_DNA"/>
</dbReference>
<dbReference type="InterPro" id="IPR003959">
    <property type="entry name" value="ATPase_AAA_core"/>
</dbReference>
<feature type="region of interest" description="Disordered" evidence="2">
    <location>
        <begin position="350"/>
        <end position="370"/>
    </location>
</feature>
<evidence type="ECO:0000256" key="1">
    <source>
        <dbReference type="ARBA" id="ARBA00023236"/>
    </source>
</evidence>
<keyword evidence="5" id="KW-1185">Reference proteome</keyword>
<protein>
    <submittedName>
        <fullName evidence="4">AAA family ATPase</fullName>
    </submittedName>
</protein>
<dbReference type="Proteomes" id="UP001500622">
    <property type="component" value="Unassembled WGS sequence"/>
</dbReference>
<reference evidence="5" key="1">
    <citation type="journal article" date="2019" name="Int. J. Syst. Evol. Microbiol.">
        <title>The Global Catalogue of Microorganisms (GCM) 10K type strain sequencing project: providing services to taxonomists for standard genome sequencing and annotation.</title>
        <authorList>
            <consortium name="The Broad Institute Genomics Platform"/>
            <consortium name="The Broad Institute Genome Sequencing Center for Infectious Disease"/>
            <person name="Wu L."/>
            <person name="Ma J."/>
        </authorList>
    </citation>
    <scope>NUCLEOTIDE SEQUENCE [LARGE SCALE GENOMIC DNA]</scope>
    <source>
        <strain evidence="5">JCM 17810</strain>
    </source>
</reference>
<evidence type="ECO:0000259" key="3">
    <source>
        <dbReference type="Pfam" id="PF13304"/>
    </source>
</evidence>
<accession>A0ABP8L4Q2</accession>
<name>A0ABP8L4Q2_9MICO</name>
<sequence>MLSTVAVRGYRSLRDVVIPLGALTVVTGSNGSGKSNLYRALRLLAATAREGAPAALALEGGLSSALWAGPEQGGGGEGTVRRRPVRVELGFTGEDTGYAVALGLPQRPDPTDRIAMLFARDPEVKEESVWAGQLPRPASMLTERRGPHVRTRGDGWETLTASARPHESMLEAGADPERAPELVRLREELRSWRLYDHLRTDPGAPARAPRPGSRTSALADDGADLAAALATIMDMGRSAELQDAVEHAFPGSRLDVAAGDGLFEVLLHQPGLLRPLRAAELSDGTLRYLMVTAALLTPRPPQLIVLNEPEQSMHVSLLPALARMTARAARGAQVMVVTHSTELSEELERAAADEDGDGDGDGDGEGDDDRRVVTIELTKEHGETVVVGREGPLDGPAWRWP</sequence>
<dbReference type="PIRSF" id="PIRSF029347">
    <property type="entry name" value="RecF"/>
    <property type="match status" value="1"/>
</dbReference>
<dbReference type="InterPro" id="IPR027417">
    <property type="entry name" value="P-loop_NTPase"/>
</dbReference>
<feature type="domain" description="ATPase AAA-type core" evidence="3">
    <location>
        <begin position="23"/>
        <end position="343"/>
    </location>
</feature>
<dbReference type="InterPro" id="IPR014555">
    <property type="entry name" value="RecF-like"/>
</dbReference>
<dbReference type="PANTHER" id="PTHR32182">
    <property type="entry name" value="DNA REPLICATION AND REPAIR PROTEIN RECF"/>
    <property type="match status" value="1"/>
</dbReference>
<gene>
    <name evidence="4" type="ORF">GCM10023169_17270</name>
</gene>
<feature type="compositionally biased region" description="Acidic residues" evidence="2">
    <location>
        <begin position="353"/>
        <end position="367"/>
    </location>
</feature>
<keyword evidence="1" id="KW-0227">DNA damage</keyword>
<evidence type="ECO:0000313" key="5">
    <source>
        <dbReference type="Proteomes" id="UP001500622"/>
    </source>
</evidence>
<dbReference type="Gene3D" id="3.40.50.300">
    <property type="entry name" value="P-loop containing nucleotide triphosphate hydrolases"/>
    <property type="match status" value="2"/>
</dbReference>
<keyword evidence="1" id="KW-0742">SOS response</keyword>
<dbReference type="SUPFAM" id="SSF52540">
    <property type="entry name" value="P-loop containing nucleoside triphosphate hydrolases"/>
    <property type="match status" value="1"/>
</dbReference>
<dbReference type="RefSeq" id="WP_345215848.1">
    <property type="nucleotide sequence ID" value="NZ_BAABGN010000007.1"/>
</dbReference>
<evidence type="ECO:0000256" key="2">
    <source>
        <dbReference type="SAM" id="MobiDB-lite"/>
    </source>
</evidence>
<dbReference type="Pfam" id="PF13304">
    <property type="entry name" value="AAA_21"/>
    <property type="match status" value="1"/>
</dbReference>
<comment type="caution">
    <text evidence="4">The sequence shown here is derived from an EMBL/GenBank/DDBJ whole genome shotgun (WGS) entry which is preliminary data.</text>
</comment>
<organism evidence="4 5">
    <name type="scientific">Georgenia halophila</name>
    <dbReference type="NCBI Taxonomy" id="620889"/>
    <lineage>
        <taxon>Bacteria</taxon>
        <taxon>Bacillati</taxon>
        <taxon>Actinomycetota</taxon>
        <taxon>Actinomycetes</taxon>
        <taxon>Micrococcales</taxon>
        <taxon>Bogoriellaceae</taxon>
        <taxon>Georgenia</taxon>
    </lineage>
</organism>